<keyword evidence="1" id="KW-0472">Membrane</keyword>
<keyword evidence="1" id="KW-1133">Transmembrane helix</keyword>
<gene>
    <name evidence="2" type="ORF">ARMOST_22612</name>
</gene>
<keyword evidence="3" id="KW-1185">Reference proteome</keyword>
<accession>A0A284SDB5</accession>
<name>A0A284SDB5_ARMOS</name>
<dbReference type="EMBL" id="FUEG01000083">
    <property type="protein sequence ID" value="SJL19007.1"/>
    <property type="molecule type" value="Genomic_DNA"/>
</dbReference>
<proteinExistence type="predicted"/>
<evidence type="ECO:0000313" key="3">
    <source>
        <dbReference type="Proteomes" id="UP000219338"/>
    </source>
</evidence>
<protein>
    <submittedName>
        <fullName evidence="2">Uncharacterized protein</fullName>
    </submittedName>
</protein>
<evidence type="ECO:0000313" key="2">
    <source>
        <dbReference type="EMBL" id="SJL19007.1"/>
    </source>
</evidence>
<organism evidence="2 3">
    <name type="scientific">Armillaria ostoyae</name>
    <name type="common">Armillaria root rot fungus</name>
    <dbReference type="NCBI Taxonomy" id="47428"/>
    <lineage>
        <taxon>Eukaryota</taxon>
        <taxon>Fungi</taxon>
        <taxon>Dikarya</taxon>
        <taxon>Basidiomycota</taxon>
        <taxon>Agaricomycotina</taxon>
        <taxon>Agaricomycetes</taxon>
        <taxon>Agaricomycetidae</taxon>
        <taxon>Agaricales</taxon>
        <taxon>Marasmiineae</taxon>
        <taxon>Physalacriaceae</taxon>
        <taxon>Armillaria</taxon>
    </lineage>
</organism>
<reference evidence="3" key="1">
    <citation type="journal article" date="2017" name="Nat. Ecol. Evol.">
        <title>Genome expansion and lineage-specific genetic innovations in the forest pathogenic fungi Armillaria.</title>
        <authorList>
            <person name="Sipos G."/>
            <person name="Prasanna A.N."/>
            <person name="Walter M.C."/>
            <person name="O'Connor E."/>
            <person name="Balint B."/>
            <person name="Krizsan K."/>
            <person name="Kiss B."/>
            <person name="Hess J."/>
            <person name="Varga T."/>
            <person name="Slot J."/>
            <person name="Riley R."/>
            <person name="Boka B."/>
            <person name="Rigling D."/>
            <person name="Barry K."/>
            <person name="Lee J."/>
            <person name="Mihaltcheva S."/>
            <person name="LaButti K."/>
            <person name="Lipzen A."/>
            <person name="Waldron R."/>
            <person name="Moloney N.M."/>
            <person name="Sperisen C."/>
            <person name="Kredics L."/>
            <person name="Vagvoelgyi C."/>
            <person name="Patrignani A."/>
            <person name="Fitzpatrick D."/>
            <person name="Nagy I."/>
            <person name="Doyle S."/>
            <person name="Anderson J.B."/>
            <person name="Grigoriev I.V."/>
            <person name="Gueldener U."/>
            <person name="Muensterkoetter M."/>
            <person name="Nagy L.G."/>
        </authorList>
    </citation>
    <scope>NUCLEOTIDE SEQUENCE [LARGE SCALE GENOMIC DNA]</scope>
    <source>
        <strain evidence="3">C18/9</strain>
    </source>
</reference>
<dbReference type="AlphaFoldDB" id="A0A284SDB5"/>
<feature type="transmembrane region" description="Helical" evidence="1">
    <location>
        <begin position="47"/>
        <end position="71"/>
    </location>
</feature>
<sequence>MSANVRGRRCGTVGVGDGGGLRERCGGLGKDGAALYMVKAVPGISNLASVHIVMVPFGMSSLAFALTAPAFRHLPMPSSEWNATRPEEKVLHARL</sequence>
<evidence type="ECO:0000256" key="1">
    <source>
        <dbReference type="SAM" id="Phobius"/>
    </source>
</evidence>
<keyword evidence="1" id="KW-0812">Transmembrane</keyword>
<dbReference type="Proteomes" id="UP000219338">
    <property type="component" value="Unassembled WGS sequence"/>
</dbReference>